<sequence length="69" mass="7684">MGNSSSRPLNPRVSQEMYLGGGHKRLNPLVASAGEARKIEGGRTNSPTRRSRAPDNRRVIGGYPKHYHW</sequence>
<evidence type="ECO:0000313" key="3">
    <source>
        <dbReference type="Proteomes" id="UP001600888"/>
    </source>
</evidence>
<proteinExistence type="predicted"/>
<evidence type="ECO:0000256" key="1">
    <source>
        <dbReference type="SAM" id="MobiDB-lite"/>
    </source>
</evidence>
<gene>
    <name evidence="2" type="ORF">FJTKL_04974</name>
</gene>
<feature type="region of interest" description="Disordered" evidence="1">
    <location>
        <begin position="33"/>
        <end position="69"/>
    </location>
</feature>
<protein>
    <submittedName>
        <fullName evidence="2">Uncharacterized protein</fullName>
    </submittedName>
</protein>
<dbReference type="Proteomes" id="UP001600888">
    <property type="component" value="Unassembled WGS sequence"/>
</dbReference>
<evidence type="ECO:0000313" key="2">
    <source>
        <dbReference type="EMBL" id="KAL2287543.1"/>
    </source>
</evidence>
<organism evidence="2 3">
    <name type="scientific">Diaporthe vaccinii</name>
    <dbReference type="NCBI Taxonomy" id="105482"/>
    <lineage>
        <taxon>Eukaryota</taxon>
        <taxon>Fungi</taxon>
        <taxon>Dikarya</taxon>
        <taxon>Ascomycota</taxon>
        <taxon>Pezizomycotina</taxon>
        <taxon>Sordariomycetes</taxon>
        <taxon>Sordariomycetidae</taxon>
        <taxon>Diaporthales</taxon>
        <taxon>Diaporthaceae</taxon>
        <taxon>Diaporthe</taxon>
        <taxon>Diaporthe eres species complex</taxon>
    </lineage>
</organism>
<dbReference type="EMBL" id="JBAWTH010000019">
    <property type="protein sequence ID" value="KAL2287543.1"/>
    <property type="molecule type" value="Genomic_DNA"/>
</dbReference>
<comment type="caution">
    <text evidence="2">The sequence shown here is derived from an EMBL/GenBank/DDBJ whole genome shotgun (WGS) entry which is preliminary data.</text>
</comment>
<reference evidence="2 3" key="1">
    <citation type="submission" date="2024-03" db="EMBL/GenBank/DDBJ databases">
        <title>A high-quality draft genome sequence of Diaporthe vaccinii, a causative agent of upright dieback and viscid rot disease in cranberry plants.</title>
        <authorList>
            <person name="Sarrasin M."/>
            <person name="Lang B.F."/>
            <person name="Burger G."/>
        </authorList>
    </citation>
    <scope>NUCLEOTIDE SEQUENCE [LARGE SCALE GENOMIC DNA]</scope>
    <source>
        <strain evidence="2 3">IS7</strain>
    </source>
</reference>
<accession>A0ABR4EYL8</accession>
<name>A0ABR4EYL8_9PEZI</name>
<keyword evidence="3" id="KW-1185">Reference proteome</keyword>